<organism evidence="13 14">
    <name type="scientific">Ricinus communis</name>
    <name type="common">Castor bean</name>
    <dbReference type="NCBI Taxonomy" id="3988"/>
    <lineage>
        <taxon>Eukaryota</taxon>
        <taxon>Viridiplantae</taxon>
        <taxon>Streptophyta</taxon>
        <taxon>Embryophyta</taxon>
        <taxon>Tracheophyta</taxon>
        <taxon>Spermatophyta</taxon>
        <taxon>Magnoliopsida</taxon>
        <taxon>eudicotyledons</taxon>
        <taxon>Gunneridae</taxon>
        <taxon>Pentapetalae</taxon>
        <taxon>rosids</taxon>
        <taxon>fabids</taxon>
        <taxon>Malpighiales</taxon>
        <taxon>Euphorbiaceae</taxon>
        <taxon>Acalyphoideae</taxon>
        <taxon>Acalypheae</taxon>
        <taxon>Ricinus</taxon>
    </lineage>
</organism>
<evidence type="ECO:0000256" key="7">
    <source>
        <dbReference type="ARBA" id="ARBA00022737"/>
    </source>
</evidence>
<dbReference type="SUPFAM" id="SSF52058">
    <property type="entry name" value="L domain-like"/>
    <property type="match status" value="1"/>
</dbReference>
<keyword evidence="14" id="KW-1185">Reference proteome</keyword>
<keyword evidence="9" id="KW-0472">Membrane</keyword>
<evidence type="ECO:0000256" key="10">
    <source>
        <dbReference type="ARBA" id="ARBA00023170"/>
    </source>
</evidence>
<evidence type="ECO:0000256" key="3">
    <source>
        <dbReference type="ARBA" id="ARBA00022475"/>
    </source>
</evidence>
<sequence>MTENRKMSILQWLLPTLLVFTTSLAYTNDLQVLLKLKSSYTGPNGSGLEDWEPSSASPSAHCSSGVACDKDSPGLCGSFHPEIGPLNKLEQTSYGDGQPYFSKDSQHLHNIFGGYFPGEIDYGMTQLEVLEIFDNNVKSPFPTKLTNLKILKHLRLGVNCFSGKIPELYSEIKRLEYLGCNGSSLSGKILASLAHLKNLKHLDLGYFNSYDGGCNLSGEVPASLGRLKHLHALFLSDLISLNMLNLSINYLSREAPESFFRLKNITLLHSFNNNFCGPVREPSRLDLSNNNLSGQNFQLLAFDDGSLCGNPDLCPSYSIYCQSLRSAGQVSYITRKLIAAIITVFPLI</sequence>
<comment type="similarity">
    <text evidence="2">Belongs to the RLP family.</text>
</comment>
<evidence type="ECO:0000259" key="12">
    <source>
        <dbReference type="Pfam" id="PF08263"/>
    </source>
</evidence>
<evidence type="ECO:0000256" key="2">
    <source>
        <dbReference type="ARBA" id="ARBA00009592"/>
    </source>
</evidence>
<dbReference type="InParanoid" id="B9SCU5"/>
<protein>
    <recommendedName>
        <fullName evidence="12">Leucine-rich repeat-containing N-terminal plant-type domain-containing protein</fullName>
    </recommendedName>
</protein>
<dbReference type="Pfam" id="PF08263">
    <property type="entry name" value="LRRNT_2"/>
    <property type="match status" value="1"/>
</dbReference>
<keyword evidence="6" id="KW-0732">Signal</keyword>
<dbReference type="Gene3D" id="3.80.10.10">
    <property type="entry name" value="Ribonuclease Inhibitor"/>
    <property type="match status" value="1"/>
</dbReference>
<name>B9SCU5_RICCO</name>
<keyword evidence="3" id="KW-1003">Cell membrane</keyword>
<evidence type="ECO:0000256" key="11">
    <source>
        <dbReference type="ARBA" id="ARBA00023180"/>
    </source>
</evidence>
<evidence type="ECO:0000256" key="8">
    <source>
        <dbReference type="ARBA" id="ARBA00022989"/>
    </source>
</evidence>
<evidence type="ECO:0000256" key="4">
    <source>
        <dbReference type="ARBA" id="ARBA00022614"/>
    </source>
</evidence>
<keyword evidence="4" id="KW-0433">Leucine-rich repeat</keyword>
<proteinExistence type="inferred from homology"/>
<keyword evidence="5" id="KW-0812">Transmembrane</keyword>
<evidence type="ECO:0000256" key="1">
    <source>
        <dbReference type="ARBA" id="ARBA00004251"/>
    </source>
</evidence>
<dbReference type="InterPro" id="IPR013210">
    <property type="entry name" value="LRR_N_plant-typ"/>
</dbReference>
<accession>B9SCU5</accession>
<dbReference type="PANTHER" id="PTHR48052:SF22">
    <property type="entry name" value="RECEPTOR PROTEIN KINASE CLAVATA1"/>
    <property type="match status" value="1"/>
</dbReference>
<dbReference type="EMBL" id="EQ973924">
    <property type="protein sequence ID" value="EEF38540.1"/>
    <property type="molecule type" value="Genomic_DNA"/>
</dbReference>
<dbReference type="GO" id="GO:0005886">
    <property type="term" value="C:plasma membrane"/>
    <property type="evidence" value="ECO:0007669"/>
    <property type="project" value="UniProtKB-SubCell"/>
</dbReference>
<comment type="subcellular location">
    <subcellularLocation>
        <location evidence="1">Cell membrane</location>
        <topology evidence="1">Single-pass type I membrane protein</topology>
    </subcellularLocation>
</comment>
<dbReference type="PANTHER" id="PTHR48052">
    <property type="entry name" value="UNNAMED PRODUCT"/>
    <property type="match status" value="1"/>
</dbReference>
<dbReference type="AlphaFoldDB" id="B9SCU5"/>
<dbReference type="Proteomes" id="UP000008311">
    <property type="component" value="Unassembled WGS sequence"/>
</dbReference>
<dbReference type="eggNOG" id="ENOG502QQ4T">
    <property type="taxonomic scope" value="Eukaryota"/>
</dbReference>
<keyword evidence="10" id="KW-0675">Receptor</keyword>
<evidence type="ECO:0000256" key="5">
    <source>
        <dbReference type="ARBA" id="ARBA00022692"/>
    </source>
</evidence>
<evidence type="ECO:0000256" key="6">
    <source>
        <dbReference type="ARBA" id="ARBA00022729"/>
    </source>
</evidence>
<dbReference type="STRING" id="3988.B9SCU5"/>
<keyword evidence="11" id="KW-0325">Glycoprotein</keyword>
<evidence type="ECO:0000256" key="9">
    <source>
        <dbReference type="ARBA" id="ARBA00023136"/>
    </source>
</evidence>
<evidence type="ECO:0000313" key="14">
    <source>
        <dbReference type="Proteomes" id="UP000008311"/>
    </source>
</evidence>
<keyword evidence="7" id="KW-0677">Repeat</keyword>
<feature type="domain" description="Leucine-rich repeat-containing N-terminal plant-type" evidence="12">
    <location>
        <begin position="28"/>
        <end position="69"/>
    </location>
</feature>
<dbReference type="InterPro" id="IPR032675">
    <property type="entry name" value="LRR_dom_sf"/>
</dbReference>
<keyword evidence="8" id="KW-1133">Transmembrane helix</keyword>
<evidence type="ECO:0000313" key="13">
    <source>
        <dbReference type="EMBL" id="EEF38540.1"/>
    </source>
</evidence>
<gene>
    <name evidence="13" type="ORF">RCOM_1281680</name>
</gene>
<reference evidence="14" key="1">
    <citation type="journal article" date="2010" name="Nat. Biotechnol.">
        <title>Draft genome sequence of the oilseed species Ricinus communis.</title>
        <authorList>
            <person name="Chan A.P."/>
            <person name="Crabtree J."/>
            <person name="Zhao Q."/>
            <person name="Lorenzi H."/>
            <person name="Orvis J."/>
            <person name="Puiu D."/>
            <person name="Melake-Berhan A."/>
            <person name="Jones K.M."/>
            <person name="Redman J."/>
            <person name="Chen G."/>
            <person name="Cahoon E.B."/>
            <person name="Gedil M."/>
            <person name="Stanke M."/>
            <person name="Haas B.J."/>
            <person name="Wortman J.R."/>
            <person name="Fraser-Liggett C.M."/>
            <person name="Ravel J."/>
            <person name="Rabinowicz P.D."/>
        </authorList>
    </citation>
    <scope>NUCLEOTIDE SEQUENCE [LARGE SCALE GENOMIC DNA]</scope>
    <source>
        <strain evidence="14">cv. Hale</strain>
    </source>
</reference>